<gene>
    <name evidence="3" type="ORF">DdX_22049</name>
</gene>
<keyword evidence="4" id="KW-1185">Reference proteome</keyword>
<comment type="caution">
    <text evidence="3">The sequence shown here is derived from an EMBL/GenBank/DDBJ whole genome shotgun (WGS) entry which is preliminary data.</text>
</comment>
<accession>A0AAD4MFE6</accession>
<dbReference type="EMBL" id="JAKKPZ010000984">
    <property type="protein sequence ID" value="KAI1691178.1"/>
    <property type="molecule type" value="Genomic_DNA"/>
</dbReference>
<protein>
    <submittedName>
        <fullName evidence="3">AF4/FMR2 family member 4 isoform X1</fullName>
    </submittedName>
</protein>
<evidence type="ECO:0000259" key="2">
    <source>
        <dbReference type="Pfam" id="PF18876"/>
    </source>
</evidence>
<dbReference type="Pfam" id="PF18876">
    <property type="entry name" value="AFF4_CHD"/>
    <property type="match status" value="1"/>
</dbReference>
<proteinExistence type="predicted"/>
<feature type="domain" description="AF4/FMR2 C-terminal homology" evidence="2">
    <location>
        <begin position="19"/>
        <end position="167"/>
    </location>
</feature>
<dbReference type="AlphaFoldDB" id="A0AAD4MFE6"/>
<sequence length="176" mass="20498">MHHIGHFQARVRTIRGLIQACLFYQLFQIRSQQAQSNYKILRQYEQDPNSAHQQLRKKNPNDRESTGGSSTTTLSPAASTSRSNRSISSKEMVTVPMDLYSLSFYQNKILHHLMWAHRIWKETHAQIPVVNRDFIAHLDRICGNLKMDSDLRDIAIWLLTSVKWMNEEYGELKNAT</sequence>
<dbReference type="GO" id="GO:0005634">
    <property type="term" value="C:nucleus"/>
    <property type="evidence" value="ECO:0007669"/>
    <property type="project" value="InterPro"/>
</dbReference>
<feature type="compositionally biased region" description="Low complexity" evidence="1">
    <location>
        <begin position="66"/>
        <end position="87"/>
    </location>
</feature>
<reference evidence="3" key="1">
    <citation type="submission" date="2022-01" db="EMBL/GenBank/DDBJ databases">
        <title>Genome Sequence Resource for Two Populations of Ditylenchus destructor, the Migratory Endoparasitic Phytonematode.</title>
        <authorList>
            <person name="Zhang H."/>
            <person name="Lin R."/>
            <person name="Xie B."/>
        </authorList>
    </citation>
    <scope>NUCLEOTIDE SEQUENCE</scope>
    <source>
        <strain evidence="3">BazhouSP</strain>
    </source>
</reference>
<dbReference type="Proteomes" id="UP001201812">
    <property type="component" value="Unassembled WGS sequence"/>
</dbReference>
<evidence type="ECO:0000256" key="1">
    <source>
        <dbReference type="SAM" id="MobiDB-lite"/>
    </source>
</evidence>
<feature type="region of interest" description="Disordered" evidence="1">
    <location>
        <begin position="47"/>
        <end position="87"/>
    </location>
</feature>
<evidence type="ECO:0000313" key="4">
    <source>
        <dbReference type="Proteomes" id="UP001201812"/>
    </source>
</evidence>
<evidence type="ECO:0000313" key="3">
    <source>
        <dbReference type="EMBL" id="KAI1691178.1"/>
    </source>
</evidence>
<name>A0AAD4MFE6_9BILA</name>
<dbReference type="InterPro" id="IPR043640">
    <property type="entry name" value="AF4/FMR2_CHD"/>
</dbReference>
<organism evidence="3 4">
    <name type="scientific">Ditylenchus destructor</name>
    <dbReference type="NCBI Taxonomy" id="166010"/>
    <lineage>
        <taxon>Eukaryota</taxon>
        <taxon>Metazoa</taxon>
        <taxon>Ecdysozoa</taxon>
        <taxon>Nematoda</taxon>
        <taxon>Chromadorea</taxon>
        <taxon>Rhabditida</taxon>
        <taxon>Tylenchina</taxon>
        <taxon>Tylenchomorpha</taxon>
        <taxon>Sphaerularioidea</taxon>
        <taxon>Anguinidae</taxon>
        <taxon>Anguininae</taxon>
        <taxon>Ditylenchus</taxon>
    </lineage>
</organism>